<accession>A0ABY2KKU3</accession>
<feature type="transmembrane region" description="Helical" evidence="1">
    <location>
        <begin position="49"/>
        <end position="66"/>
    </location>
</feature>
<keyword evidence="1" id="KW-0812">Transmembrane</keyword>
<evidence type="ECO:0000259" key="2">
    <source>
        <dbReference type="Pfam" id="PF07331"/>
    </source>
</evidence>
<dbReference type="InterPro" id="IPR009936">
    <property type="entry name" value="DUF1468"/>
</dbReference>
<dbReference type="EMBL" id="RPEM01000025">
    <property type="protein sequence ID" value="TGD41440.1"/>
    <property type="molecule type" value="Genomic_DNA"/>
</dbReference>
<keyword evidence="4" id="KW-1185">Reference proteome</keyword>
<feature type="transmembrane region" description="Helical" evidence="1">
    <location>
        <begin position="113"/>
        <end position="135"/>
    </location>
</feature>
<sequence>MNRVRMQTYDWIVWALFLVVPFVIFWQSATSLADQGVASGGPMENAAQFPRMVAWLLLGLSVLNGLRLGLNRISERSPLEPTPTTRLALVTSGGFLVYLLMLPYLGYHLSTPILISALLILFGLPAIASALGALVMSLMVAAVFEGLLNVVLPVGLFQISVFG</sequence>
<organism evidence="3 4">
    <name type="scientific">Pseudotabrizicola sediminis</name>
    <dbReference type="NCBI Taxonomy" id="2486418"/>
    <lineage>
        <taxon>Bacteria</taxon>
        <taxon>Pseudomonadati</taxon>
        <taxon>Pseudomonadota</taxon>
        <taxon>Alphaproteobacteria</taxon>
        <taxon>Rhodobacterales</taxon>
        <taxon>Paracoccaceae</taxon>
        <taxon>Pseudotabrizicola</taxon>
    </lineage>
</organism>
<comment type="caution">
    <text evidence="3">The sequence shown here is derived from an EMBL/GenBank/DDBJ whole genome shotgun (WGS) entry which is preliminary data.</text>
</comment>
<evidence type="ECO:0000256" key="1">
    <source>
        <dbReference type="SAM" id="Phobius"/>
    </source>
</evidence>
<feature type="domain" description="DUF1468" evidence="2">
    <location>
        <begin position="15"/>
        <end position="153"/>
    </location>
</feature>
<keyword evidence="1" id="KW-0472">Membrane</keyword>
<feature type="transmembrane region" description="Helical" evidence="1">
    <location>
        <begin position="87"/>
        <end position="107"/>
    </location>
</feature>
<name>A0ABY2KKU3_9RHOB</name>
<dbReference type="Proteomes" id="UP000297741">
    <property type="component" value="Unassembled WGS sequence"/>
</dbReference>
<keyword evidence="1" id="KW-1133">Transmembrane helix</keyword>
<proteinExistence type="predicted"/>
<feature type="transmembrane region" description="Helical" evidence="1">
    <location>
        <begin position="12"/>
        <end position="29"/>
    </location>
</feature>
<reference evidence="3 4" key="1">
    <citation type="submission" date="2018-11" db="EMBL/GenBank/DDBJ databases">
        <title>Tabrizicola sp. isolated from sediment of alpine lake.</title>
        <authorList>
            <person name="Liu Z."/>
        </authorList>
    </citation>
    <scope>NUCLEOTIDE SEQUENCE [LARGE SCALE GENOMIC DNA]</scope>
    <source>
        <strain evidence="3 4">DRYC-M-16</strain>
    </source>
</reference>
<evidence type="ECO:0000313" key="4">
    <source>
        <dbReference type="Proteomes" id="UP000297741"/>
    </source>
</evidence>
<feature type="transmembrane region" description="Helical" evidence="1">
    <location>
        <begin position="142"/>
        <end position="162"/>
    </location>
</feature>
<gene>
    <name evidence="3" type="ORF">EEB11_18600</name>
</gene>
<evidence type="ECO:0000313" key="3">
    <source>
        <dbReference type="EMBL" id="TGD41440.1"/>
    </source>
</evidence>
<protein>
    <submittedName>
        <fullName evidence="3">Tripartite tricarboxylate transporter TctB family protein</fullName>
    </submittedName>
</protein>
<dbReference type="Pfam" id="PF07331">
    <property type="entry name" value="TctB"/>
    <property type="match status" value="1"/>
</dbReference>